<protein>
    <submittedName>
        <fullName evidence="1">Uncharacterized protein</fullName>
    </submittedName>
</protein>
<proteinExistence type="predicted"/>
<organism evidence="1 2">
    <name type="scientific">Arachis hypogaea</name>
    <name type="common">Peanut</name>
    <dbReference type="NCBI Taxonomy" id="3818"/>
    <lineage>
        <taxon>Eukaryota</taxon>
        <taxon>Viridiplantae</taxon>
        <taxon>Streptophyta</taxon>
        <taxon>Embryophyta</taxon>
        <taxon>Tracheophyta</taxon>
        <taxon>Spermatophyta</taxon>
        <taxon>Magnoliopsida</taxon>
        <taxon>eudicotyledons</taxon>
        <taxon>Gunneridae</taxon>
        <taxon>Pentapetalae</taxon>
        <taxon>rosids</taxon>
        <taxon>fabids</taxon>
        <taxon>Fabales</taxon>
        <taxon>Fabaceae</taxon>
        <taxon>Papilionoideae</taxon>
        <taxon>50 kb inversion clade</taxon>
        <taxon>dalbergioids sensu lato</taxon>
        <taxon>Dalbergieae</taxon>
        <taxon>Pterocarpus clade</taxon>
        <taxon>Arachis</taxon>
    </lineage>
</organism>
<evidence type="ECO:0000313" key="2">
    <source>
        <dbReference type="Proteomes" id="UP000289738"/>
    </source>
</evidence>
<dbReference type="AlphaFoldDB" id="A0A444ZRG5"/>
<reference evidence="1 2" key="1">
    <citation type="submission" date="2019-01" db="EMBL/GenBank/DDBJ databases">
        <title>Sequencing of cultivated peanut Arachis hypogaea provides insights into genome evolution and oil improvement.</title>
        <authorList>
            <person name="Chen X."/>
        </authorList>
    </citation>
    <scope>NUCLEOTIDE SEQUENCE [LARGE SCALE GENOMIC DNA]</scope>
    <source>
        <strain evidence="2">cv. Fuhuasheng</strain>
        <tissue evidence="1">Leaves</tissue>
    </source>
</reference>
<evidence type="ECO:0000313" key="1">
    <source>
        <dbReference type="EMBL" id="RYR16682.1"/>
    </source>
</evidence>
<sequence>MESFQEEKDLRSAENLRVQSILFGKNEGSYGLWYCCLHATQFNYSMITIKMYIKMGNAR</sequence>
<name>A0A444ZRG5_ARAHY</name>
<dbReference type="Proteomes" id="UP000289738">
    <property type="component" value="Chromosome B04"/>
</dbReference>
<comment type="caution">
    <text evidence="1">The sequence shown here is derived from an EMBL/GenBank/DDBJ whole genome shotgun (WGS) entry which is preliminary data.</text>
</comment>
<keyword evidence="2" id="KW-1185">Reference proteome</keyword>
<dbReference type="EMBL" id="SDMP01000014">
    <property type="protein sequence ID" value="RYR16682.1"/>
    <property type="molecule type" value="Genomic_DNA"/>
</dbReference>
<accession>A0A444ZRG5</accession>
<gene>
    <name evidence="1" type="ORF">Ahy_B04g073715</name>
</gene>